<dbReference type="Pfam" id="PF00294">
    <property type="entry name" value="PfkB"/>
    <property type="match status" value="1"/>
</dbReference>
<dbReference type="GO" id="GO:0005524">
    <property type="term" value="F:ATP binding"/>
    <property type="evidence" value="ECO:0007669"/>
    <property type="project" value="UniProtKB-KW"/>
</dbReference>
<accession>C7QDI7</accession>
<proteinExistence type="inferred from homology"/>
<keyword evidence="3" id="KW-0547">Nucleotide-binding</keyword>
<reference evidence="8 9" key="1">
    <citation type="journal article" date="2009" name="Stand. Genomic Sci.">
        <title>Complete genome sequence of Catenulispora acidiphila type strain (ID 139908).</title>
        <authorList>
            <person name="Copeland A."/>
            <person name="Lapidus A."/>
            <person name="Glavina Del Rio T."/>
            <person name="Nolan M."/>
            <person name="Lucas S."/>
            <person name="Chen F."/>
            <person name="Tice H."/>
            <person name="Cheng J.F."/>
            <person name="Bruce D."/>
            <person name="Goodwin L."/>
            <person name="Pitluck S."/>
            <person name="Mikhailova N."/>
            <person name="Pati A."/>
            <person name="Ivanova N."/>
            <person name="Mavromatis K."/>
            <person name="Chen A."/>
            <person name="Palaniappan K."/>
            <person name="Chain P."/>
            <person name="Land M."/>
            <person name="Hauser L."/>
            <person name="Chang Y.J."/>
            <person name="Jeffries C.D."/>
            <person name="Chertkov O."/>
            <person name="Brettin T."/>
            <person name="Detter J.C."/>
            <person name="Han C."/>
            <person name="Ali Z."/>
            <person name="Tindall B.J."/>
            <person name="Goker M."/>
            <person name="Bristow J."/>
            <person name="Eisen J.A."/>
            <person name="Markowitz V."/>
            <person name="Hugenholtz P."/>
            <person name="Kyrpides N.C."/>
            <person name="Klenk H.P."/>
        </authorList>
    </citation>
    <scope>NUCLEOTIDE SEQUENCE [LARGE SCALE GENOMIC DNA]</scope>
    <source>
        <strain evidence="9">DSM 44928 / JCM 14897 / NBRC 102108 / NRRL B-24433 / ID139908</strain>
    </source>
</reference>
<dbReference type="PROSITE" id="PS00584">
    <property type="entry name" value="PFKB_KINASES_2"/>
    <property type="match status" value="1"/>
</dbReference>
<evidence type="ECO:0000256" key="2">
    <source>
        <dbReference type="ARBA" id="ARBA00022679"/>
    </source>
</evidence>
<keyword evidence="9" id="KW-1185">Reference proteome</keyword>
<dbReference type="HOGENOM" id="CLU_027634_6_2_11"/>
<organism evidence="8 9">
    <name type="scientific">Catenulispora acidiphila (strain DSM 44928 / JCM 14897 / NBRC 102108 / NRRL B-24433 / ID139908)</name>
    <dbReference type="NCBI Taxonomy" id="479433"/>
    <lineage>
        <taxon>Bacteria</taxon>
        <taxon>Bacillati</taxon>
        <taxon>Actinomycetota</taxon>
        <taxon>Actinomycetes</taxon>
        <taxon>Catenulisporales</taxon>
        <taxon>Catenulisporaceae</taxon>
        <taxon>Catenulispora</taxon>
    </lineage>
</organism>
<dbReference type="InParanoid" id="C7QDI7"/>
<feature type="region of interest" description="Disordered" evidence="6">
    <location>
        <begin position="300"/>
        <end position="326"/>
    </location>
</feature>
<feature type="domain" description="Carbohydrate kinase PfkB" evidence="7">
    <location>
        <begin position="2"/>
        <end position="301"/>
    </location>
</feature>
<keyword evidence="2" id="KW-0808">Transferase</keyword>
<evidence type="ECO:0000256" key="4">
    <source>
        <dbReference type="ARBA" id="ARBA00022777"/>
    </source>
</evidence>
<dbReference type="KEGG" id="cai:Caci_5753"/>
<dbReference type="AlphaFoldDB" id="C7QDI7"/>
<dbReference type="eggNOG" id="COG0524">
    <property type="taxonomic scope" value="Bacteria"/>
</dbReference>
<sequence length="326" mass="34364">MLTVIGEALIDLVPAGEPGGYRARPGGSPLNVAIGLARLGHRTALMARLADNAFGRLLREHAASEGIDLTCAPWATEPTTLAIVSLDSDAQASYDFYLDGTADWQWTDAQTAALPEDTTILHHGSLASWTPPGDERIHALASELHRHGSVLISYDPNIRPALLGKPSHARPLIERNVGVSHIVKASRDDIDWLYPGHGPEHVGAAWIDLGAQLVIVTDGPRGAHVFRSAAAPAHRPGRAVQVADTVGAGDAFTAGLLGALVRNGVQTPDQLRQATPQLLDNAVDDAILVSALTCERVGADPPMALPRPHTPPSTPLSAADLGFRDV</sequence>
<dbReference type="GO" id="GO:0016301">
    <property type="term" value="F:kinase activity"/>
    <property type="evidence" value="ECO:0007669"/>
    <property type="project" value="UniProtKB-KW"/>
</dbReference>
<comment type="similarity">
    <text evidence="1">Belongs to the carbohydrate kinase PfkB family.</text>
</comment>
<gene>
    <name evidence="8" type="ordered locus">Caci_5753</name>
</gene>
<dbReference type="EMBL" id="CP001700">
    <property type="protein sequence ID" value="ACU74611.1"/>
    <property type="molecule type" value="Genomic_DNA"/>
</dbReference>
<evidence type="ECO:0000259" key="7">
    <source>
        <dbReference type="Pfam" id="PF00294"/>
    </source>
</evidence>
<dbReference type="Proteomes" id="UP000000851">
    <property type="component" value="Chromosome"/>
</dbReference>
<dbReference type="PANTHER" id="PTHR43085:SF1">
    <property type="entry name" value="PSEUDOURIDINE KINASE-RELATED"/>
    <property type="match status" value="1"/>
</dbReference>
<dbReference type="Gene3D" id="3.40.1190.20">
    <property type="match status" value="1"/>
</dbReference>
<dbReference type="InterPro" id="IPR002173">
    <property type="entry name" value="Carboh/pur_kinase_PfkB_CS"/>
</dbReference>
<evidence type="ECO:0000313" key="9">
    <source>
        <dbReference type="Proteomes" id="UP000000851"/>
    </source>
</evidence>
<dbReference type="InterPro" id="IPR050306">
    <property type="entry name" value="PfkB_Carbo_kinase"/>
</dbReference>
<evidence type="ECO:0000256" key="5">
    <source>
        <dbReference type="ARBA" id="ARBA00022840"/>
    </source>
</evidence>
<evidence type="ECO:0000256" key="1">
    <source>
        <dbReference type="ARBA" id="ARBA00010688"/>
    </source>
</evidence>
<evidence type="ECO:0000256" key="3">
    <source>
        <dbReference type="ARBA" id="ARBA00022741"/>
    </source>
</evidence>
<protein>
    <submittedName>
        <fullName evidence="8">PfkB domain protein</fullName>
    </submittedName>
</protein>
<feature type="compositionally biased region" description="Pro residues" evidence="6">
    <location>
        <begin position="303"/>
        <end position="314"/>
    </location>
</feature>
<dbReference type="CDD" id="cd01167">
    <property type="entry name" value="bac_FRK"/>
    <property type="match status" value="1"/>
</dbReference>
<keyword evidence="5" id="KW-0067">ATP-binding</keyword>
<dbReference type="InterPro" id="IPR011611">
    <property type="entry name" value="PfkB_dom"/>
</dbReference>
<dbReference type="STRING" id="479433.Caci_5753"/>
<name>C7QDI7_CATAD</name>
<keyword evidence="4" id="KW-0418">Kinase</keyword>
<dbReference type="PANTHER" id="PTHR43085">
    <property type="entry name" value="HEXOKINASE FAMILY MEMBER"/>
    <property type="match status" value="1"/>
</dbReference>
<dbReference type="InterPro" id="IPR029056">
    <property type="entry name" value="Ribokinase-like"/>
</dbReference>
<evidence type="ECO:0000256" key="6">
    <source>
        <dbReference type="SAM" id="MobiDB-lite"/>
    </source>
</evidence>
<evidence type="ECO:0000313" key="8">
    <source>
        <dbReference type="EMBL" id="ACU74611.1"/>
    </source>
</evidence>
<dbReference type="SUPFAM" id="SSF53613">
    <property type="entry name" value="Ribokinase-like"/>
    <property type="match status" value="1"/>
</dbReference>